<dbReference type="GO" id="GO:0045721">
    <property type="term" value="P:negative regulation of gluconeogenesis"/>
    <property type="evidence" value="ECO:0007669"/>
    <property type="project" value="TreeGrafter"/>
</dbReference>
<sequence>MSPEQVPASSNSRKGGVVVTRALNFQGFGISSWGRLEVLVLLNYDLLGRSIPIGKITMQHPTAGTNLFNFWFRYEIVCEESPFLSTFEKWGVHEETDAKYWGKFKAFEEYRNTFTSPSFDYKSLAESNYVFMRWKSDAPISQFVGLESSPFSHFYYVCLTKTTGDIEAYYCDENPEMYHTIDIAVYLPCLSLGQVLQHLPGRETGSSQASHARFHKIALFSAHQLNAYAIFYNTII</sequence>
<dbReference type="EnsemblMetazoa" id="GPAI015556-RA">
    <property type="protein sequence ID" value="GPAI015556-PA"/>
    <property type="gene ID" value="GPAI015556"/>
</dbReference>
<dbReference type="VEuPathDB" id="VectorBase:GPAI015556"/>
<dbReference type="PANTHER" id="PTHR14534:SF3">
    <property type="entry name" value="GID COMPLEX SUBUNIT 4 HOMOLOG"/>
    <property type="match status" value="1"/>
</dbReference>
<comment type="similarity">
    <text evidence="1">Belongs to the GID4/VID24 family.</text>
</comment>
<keyword evidence="3" id="KW-1185">Reference proteome</keyword>
<dbReference type="InterPro" id="IPR018618">
    <property type="entry name" value="GID4/10-like"/>
</dbReference>
<evidence type="ECO:0000256" key="1">
    <source>
        <dbReference type="ARBA" id="ARBA00061469"/>
    </source>
</evidence>
<name>A0A1A9ZIE1_GLOPL</name>
<reference evidence="2" key="2">
    <citation type="submission" date="2020-05" db="UniProtKB">
        <authorList>
            <consortium name="EnsemblMetazoa"/>
        </authorList>
    </citation>
    <scope>IDENTIFICATION</scope>
    <source>
        <strain evidence="2">IAEA</strain>
    </source>
</reference>
<dbReference type="GO" id="GO:0007039">
    <property type="term" value="P:protein catabolic process in the vacuole"/>
    <property type="evidence" value="ECO:0007669"/>
    <property type="project" value="TreeGrafter"/>
</dbReference>
<evidence type="ECO:0000313" key="3">
    <source>
        <dbReference type="Proteomes" id="UP000092445"/>
    </source>
</evidence>
<accession>A0A1A9ZIE1</accession>
<dbReference type="Pfam" id="PF09783">
    <property type="entry name" value="Vac_ImportDeg"/>
    <property type="match status" value="1"/>
</dbReference>
<reference evidence="3" key="1">
    <citation type="submission" date="2014-03" db="EMBL/GenBank/DDBJ databases">
        <authorList>
            <person name="Aksoy S."/>
            <person name="Warren W."/>
            <person name="Wilson R.K."/>
        </authorList>
    </citation>
    <scope>NUCLEOTIDE SEQUENCE [LARGE SCALE GENOMIC DNA]</scope>
    <source>
        <strain evidence="3">IAEA</strain>
    </source>
</reference>
<dbReference type="GO" id="GO:0034657">
    <property type="term" value="C:GID complex"/>
    <property type="evidence" value="ECO:0007669"/>
    <property type="project" value="TreeGrafter"/>
</dbReference>
<proteinExistence type="inferred from homology"/>
<protein>
    <submittedName>
        <fullName evidence="2">Uncharacterized protein</fullName>
    </submittedName>
</protein>
<evidence type="ECO:0000313" key="2">
    <source>
        <dbReference type="EnsemblMetazoa" id="GPAI015556-PA"/>
    </source>
</evidence>
<dbReference type="GO" id="GO:0043161">
    <property type="term" value="P:proteasome-mediated ubiquitin-dependent protein catabolic process"/>
    <property type="evidence" value="ECO:0007669"/>
    <property type="project" value="TreeGrafter"/>
</dbReference>
<dbReference type="Proteomes" id="UP000092445">
    <property type="component" value="Unassembled WGS sequence"/>
</dbReference>
<dbReference type="PANTHER" id="PTHR14534">
    <property type="entry name" value="VACUOLAR IMPORT AND DEGRADATION PROTEIN 24"/>
    <property type="match status" value="1"/>
</dbReference>
<organism evidence="2 3">
    <name type="scientific">Glossina pallidipes</name>
    <name type="common">Tsetse fly</name>
    <dbReference type="NCBI Taxonomy" id="7398"/>
    <lineage>
        <taxon>Eukaryota</taxon>
        <taxon>Metazoa</taxon>
        <taxon>Ecdysozoa</taxon>
        <taxon>Arthropoda</taxon>
        <taxon>Hexapoda</taxon>
        <taxon>Insecta</taxon>
        <taxon>Pterygota</taxon>
        <taxon>Neoptera</taxon>
        <taxon>Endopterygota</taxon>
        <taxon>Diptera</taxon>
        <taxon>Brachycera</taxon>
        <taxon>Muscomorpha</taxon>
        <taxon>Hippoboscoidea</taxon>
        <taxon>Glossinidae</taxon>
        <taxon>Glossina</taxon>
    </lineage>
</organism>
<dbReference type="GO" id="GO:0006623">
    <property type="term" value="P:protein targeting to vacuole"/>
    <property type="evidence" value="ECO:0007669"/>
    <property type="project" value="TreeGrafter"/>
</dbReference>
<dbReference type="STRING" id="7398.A0A1A9ZIE1"/>
<dbReference type="GO" id="GO:0005773">
    <property type="term" value="C:vacuole"/>
    <property type="evidence" value="ECO:0007669"/>
    <property type="project" value="GOC"/>
</dbReference>
<dbReference type="AlphaFoldDB" id="A0A1A9ZIE1"/>